<proteinExistence type="predicted"/>
<dbReference type="PROSITE" id="PS50004">
    <property type="entry name" value="C2"/>
    <property type="match status" value="1"/>
</dbReference>
<dbReference type="EnsemblPlants" id="TuG1812S0002690800.01.T01">
    <property type="protein sequence ID" value="TuG1812S0002690800.01.T01.s_cds45136"/>
    <property type="gene ID" value="TuG1812S0002690800.01"/>
</dbReference>
<reference evidence="3" key="1">
    <citation type="journal article" date="2013" name="Nature">
        <title>Draft genome of the wheat A-genome progenitor Triticum urartu.</title>
        <authorList>
            <person name="Ling H.Q."/>
            <person name="Zhao S."/>
            <person name="Liu D."/>
            <person name="Wang J."/>
            <person name="Sun H."/>
            <person name="Zhang C."/>
            <person name="Fan H."/>
            <person name="Li D."/>
            <person name="Dong L."/>
            <person name="Tao Y."/>
            <person name="Gao C."/>
            <person name="Wu H."/>
            <person name="Li Y."/>
            <person name="Cui Y."/>
            <person name="Guo X."/>
            <person name="Zheng S."/>
            <person name="Wang B."/>
            <person name="Yu K."/>
            <person name="Liang Q."/>
            <person name="Yang W."/>
            <person name="Lou X."/>
            <person name="Chen J."/>
            <person name="Feng M."/>
            <person name="Jian J."/>
            <person name="Zhang X."/>
            <person name="Luo G."/>
            <person name="Jiang Y."/>
            <person name="Liu J."/>
            <person name="Wang Z."/>
            <person name="Sha Y."/>
            <person name="Zhang B."/>
            <person name="Wu H."/>
            <person name="Tang D."/>
            <person name="Shen Q."/>
            <person name="Xue P."/>
            <person name="Zou S."/>
            <person name="Wang X."/>
            <person name="Liu X."/>
            <person name="Wang F."/>
            <person name="Yang Y."/>
            <person name="An X."/>
            <person name="Dong Z."/>
            <person name="Zhang K."/>
            <person name="Zhang X."/>
            <person name="Luo M.C."/>
            <person name="Dvorak J."/>
            <person name="Tong Y."/>
            <person name="Wang J."/>
            <person name="Yang H."/>
            <person name="Li Z."/>
            <person name="Wang D."/>
            <person name="Zhang A."/>
            <person name="Wang J."/>
        </authorList>
    </citation>
    <scope>NUCLEOTIDE SEQUENCE</scope>
    <source>
        <strain evidence="3">cv. G1812</strain>
    </source>
</reference>
<dbReference type="Pfam" id="PF00168">
    <property type="entry name" value="C2"/>
    <property type="match status" value="1"/>
</dbReference>
<dbReference type="Gramene" id="TuG1812S0002690800.01.T01">
    <property type="protein sequence ID" value="TuG1812S0002690800.01.T01.s_cds45136"/>
    <property type="gene ID" value="TuG1812S0002690800.01"/>
</dbReference>
<dbReference type="Proteomes" id="UP000015106">
    <property type="component" value="Unassembled WGS sequence"/>
</dbReference>
<dbReference type="InterPro" id="IPR035892">
    <property type="entry name" value="C2_domain_sf"/>
</dbReference>
<evidence type="ECO:0000313" key="2">
    <source>
        <dbReference type="EnsemblPlants" id="TuG1812S0002690800.01.T01.s_cds45136"/>
    </source>
</evidence>
<organism evidence="2 3">
    <name type="scientific">Triticum urartu</name>
    <name type="common">Red wild einkorn</name>
    <name type="synonym">Crithodium urartu</name>
    <dbReference type="NCBI Taxonomy" id="4572"/>
    <lineage>
        <taxon>Eukaryota</taxon>
        <taxon>Viridiplantae</taxon>
        <taxon>Streptophyta</taxon>
        <taxon>Embryophyta</taxon>
        <taxon>Tracheophyta</taxon>
        <taxon>Spermatophyta</taxon>
        <taxon>Magnoliopsida</taxon>
        <taxon>Liliopsida</taxon>
        <taxon>Poales</taxon>
        <taxon>Poaceae</taxon>
        <taxon>BOP clade</taxon>
        <taxon>Pooideae</taxon>
        <taxon>Triticodae</taxon>
        <taxon>Triticeae</taxon>
        <taxon>Triticinae</taxon>
        <taxon>Triticum</taxon>
    </lineage>
</organism>
<dbReference type="Gene3D" id="2.60.40.150">
    <property type="entry name" value="C2 domain"/>
    <property type="match status" value="1"/>
</dbReference>
<evidence type="ECO:0000259" key="1">
    <source>
        <dbReference type="PROSITE" id="PS50004"/>
    </source>
</evidence>
<dbReference type="PANTHER" id="PTHR31425">
    <property type="entry name" value="PHOSPHORIBOSYLANTHRANILATE TRANSFERASE ISOFORM 1"/>
    <property type="match status" value="1"/>
</dbReference>
<evidence type="ECO:0000313" key="3">
    <source>
        <dbReference type="Proteomes" id="UP000015106"/>
    </source>
</evidence>
<dbReference type="SMART" id="SM00239">
    <property type="entry name" value="C2"/>
    <property type="match status" value="1"/>
</dbReference>
<protein>
    <recommendedName>
        <fullName evidence="1">C2 domain-containing protein</fullName>
    </recommendedName>
</protein>
<dbReference type="AlphaFoldDB" id="A0A8R7VDR6"/>
<feature type="domain" description="C2" evidence="1">
    <location>
        <begin position="1"/>
        <end position="105"/>
    </location>
</feature>
<sequence length="150" mass="17456">MWLCVEVVSAYDLMPMDEQGSASTFVELAFDNFRYRTAVKEKDLNPVWNERFYFDLSDPSNLPQLHLKAYVYHVNRLFNGSESLVDKVRVDGTSFLPLHDAKVCLYPLQQHRGFSFVKGELQKKESSLLFFRKGGFPQPLHQKDAYGSYY</sequence>
<dbReference type="SUPFAM" id="SSF49562">
    <property type="entry name" value="C2 domain (Calcium/lipid-binding domain, CaLB)"/>
    <property type="match status" value="1"/>
</dbReference>
<name>A0A8R7VDR6_TRIUA</name>
<dbReference type="InterPro" id="IPR047259">
    <property type="entry name" value="QUIRKY-like"/>
</dbReference>
<dbReference type="InterPro" id="IPR000008">
    <property type="entry name" value="C2_dom"/>
</dbReference>
<reference evidence="2" key="2">
    <citation type="submission" date="2022-06" db="UniProtKB">
        <authorList>
            <consortium name="EnsemblPlants"/>
        </authorList>
    </citation>
    <scope>IDENTIFICATION</scope>
</reference>
<dbReference type="PANTHER" id="PTHR31425:SF32">
    <property type="entry name" value="MULTIPLE C2 DOMAIN AND TRANSMEMBRANE REGION PROTEIN 9"/>
    <property type="match status" value="1"/>
</dbReference>
<keyword evidence="3" id="KW-1185">Reference proteome</keyword>
<accession>A0A8R7VDR6</accession>